<accession>A0A6J6PR98</accession>
<dbReference type="GO" id="GO:0016620">
    <property type="term" value="F:oxidoreductase activity, acting on the aldehyde or oxo group of donors, NAD or NADP as acceptor"/>
    <property type="evidence" value="ECO:0007669"/>
    <property type="project" value="InterPro"/>
</dbReference>
<dbReference type="EMBL" id="CAEZXN010000023">
    <property type="protein sequence ID" value="CAB4699068.1"/>
    <property type="molecule type" value="Genomic_DNA"/>
</dbReference>
<sequence>MSNLDAGVQVRNPRTGLNDRPLEAPSHEELVALTSRLRANQKRWQDAGPTHRAEVLLRWRDALIAHKDELAQALTEDTGRRTESSIEVQVSVDGLKRWAGQVVELLDEETIQQTTMPGVSVAPSIRPYPLVGIISPWNFPLLLALIDAIPALAAGCAVIIKPSEITPRFLAPLEKTLIDVPEIGEVVGLIEGAGETGAALIPLVDLVCFTGSVETGRIVAENAARNFIPASLELGGKDPAIVLPGANLDRAVPGILWGATANSGQSCLSIERVYIHESLHDEFVSRISPMASALGVNYPDLEGRGIGPMIAEDQIATIQSHLEDAYAKGAVATAGGELKILGGGAYLEPTILTNVNHSMKVMTEETFGPIIPVMKFTSDEEVLSLANDTIYGLSAAIFGDEERAKKLGRQIDAGAVSINDAALTGVMHEGEKQAFKLSGIGGSRMGKISIRRFYRRQSLLINSSTGRDPWWWPEG</sequence>
<dbReference type="InterPro" id="IPR016163">
    <property type="entry name" value="Ald_DH_C"/>
</dbReference>
<dbReference type="InterPro" id="IPR015590">
    <property type="entry name" value="Aldehyde_DH_dom"/>
</dbReference>
<dbReference type="Gene3D" id="3.40.309.10">
    <property type="entry name" value="Aldehyde Dehydrogenase, Chain A, domain 2"/>
    <property type="match status" value="1"/>
</dbReference>
<dbReference type="Pfam" id="PF00171">
    <property type="entry name" value="Aldedh"/>
    <property type="match status" value="1"/>
</dbReference>
<proteinExistence type="predicted"/>
<protein>
    <submittedName>
        <fullName evidence="4">Unannotated protein</fullName>
    </submittedName>
</protein>
<dbReference type="Gene3D" id="3.40.605.10">
    <property type="entry name" value="Aldehyde Dehydrogenase, Chain A, domain 1"/>
    <property type="match status" value="1"/>
</dbReference>
<feature type="region of interest" description="Disordered" evidence="2">
    <location>
        <begin position="1"/>
        <end position="22"/>
    </location>
</feature>
<dbReference type="InterPro" id="IPR029510">
    <property type="entry name" value="Ald_DH_CS_GLU"/>
</dbReference>
<gene>
    <name evidence="4" type="ORF">UFOPK2423_01068</name>
</gene>
<dbReference type="FunFam" id="3.40.309.10:FF:000009">
    <property type="entry name" value="Aldehyde dehydrogenase A"/>
    <property type="match status" value="1"/>
</dbReference>
<dbReference type="SUPFAM" id="SSF53720">
    <property type="entry name" value="ALDH-like"/>
    <property type="match status" value="1"/>
</dbReference>
<evidence type="ECO:0000259" key="3">
    <source>
        <dbReference type="Pfam" id="PF00171"/>
    </source>
</evidence>
<dbReference type="PROSITE" id="PS00687">
    <property type="entry name" value="ALDEHYDE_DEHYDR_GLU"/>
    <property type="match status" value="1"/>
</dbReference>
<dbReference type="InterPro" id="IPR016162">
    <property type="entry name" value="Ald_DH_N"/>
</dbReference>
<dbReference type="PANTHER" id="PTHR11699">
    <property type="entry name" value="ALDEHYDE DEHYDROGENASE-RELATED"/>
    <property type="match status" value="1"/>
</dbReference>
<name>A0A6J6PR98_9ZZZZ</name>
<reference evidence="4" key="1">
    <citation type="submission" date="2020-05" db="EMBL/GenBank/DDBJ databases">
        <authorList>
            <person name="Chiriac C."/>
            <person name="Salcher M."/>
            <person name="Ghai R."/>
            <person name="Kavagutti S V."/>
        </authorList>
    </citation>
    <scope>NUCLEOTIDE SEQUENCE</scope>
</reference>
<evidence type="ECO:0000313" key="4">
    <source>
        <dbReference type="EMBL" id="CAB4699068.1"/>
    </source>
</evidence>
<evidence type="ECO:0000256" key="2">
    <source>
        <dbReference type="SAM" id="MobiDB-lite"/>
    </source>
</evidence>
<dbReference type="AlphaFoldDB" id="A0A6J6PR98"/>
<dbReference type="CDD" id="cd07099">
    <property type="entry name" value="ALDH_DDALDH"/>
    <property type="match status" value="1"/>
</dbReference>
<keyword evidence="1" id="KW-0560">Oxidoreductase</keyword>
<organism evidence="4">
    <name type="scientific">freshwater metagenome</name>
    <dbReference type="NCBI Taxonomy" id="449393"/>
    <lineage>
        <taxon>unclassified sequences</taxon>
        <taxon>metagenomes</taxon>
        <taxon>ecological metagenomes</taxon>
    </lineage>
</organism>
<dbReference type="InterPro" id="IPR016161">
    <property type="entry name" value="Ald_DH/histidinol_DH"/>
</dbReference>
<evidence type="ECO:0000256" key="1">
    <source>
        <dbReference type="ARBA" id="ARBA00023002"/>
    </source>
</evidence>
<feature type="domain" description="Aldehyde dehydrogenase" evidence="3">
    <location>
        <begin position="8"/>
        <end position="456"/>
    </location>
</feature>